<protein>
    <recommendedName>
        <fullName evidence="2">Carboxymuconolactone decarboxylase family protein</fullName>
    </recommendedName>
</protein>
<proteinExistence type="predicted"/>
<accession>A0A1J5S126</accession>
<name>A0A1J5S126_9ZZZZ</name>
<dbReference type="SUPFAM" id="SSF69118">
    <property type="entry name" value="AhpD-like"/>
    <property type="match status" value="1"/>
</dbReference>
<dbReference type="Gene3D" id="1.20.1290.10">
    <property type="entry name" value="AhpD-like"/>
    <property type="match status" value="1"/>
</dbReference>
<evidence type="ECO:0000313" key="1">
    <source>
        <dbReference type="EMBL" id="OIQ95467.1"/>
    </source>
</evidence>
<comment type="caution">
    <text evidence="1">The sequence shown here is derived from an EMBL/GenBank/DDBJ whole genome shotgun (WGS) entry which is preliminary data.</text>
</comment>
<dbReference type="PANTHER" id="PTHR34846">
    <property type="entry name" value="4-CARBOXYMUCONOLACTONE DECARBOXYLASE FAMILY PROTEIN (AFU_ORTHOLOGUE AFUA_6G11590)"/>
    <property type="match status" value="1"/>
</dbReference>
<dbReference type="AlphaFoldDB" id="A0A1J5S126"/>
<dbReference type="PANTHER" id="PTHR34846:SF11">
    <property type="entry name" value="4-CARBOXYMUCONOLACTONE DECARBOXYLASE FAMILY PROTEIN (AFU_ORTHOLOGUE AFUA_6G11590)"/>
    <property type="match status" value="1"/>
</dbReference>
<reference evidence="1" key="1">
    <citation type="submission" date="2016-10" db="EMBL/GenBank/DDBJ databases">
        <title>Sequence of Gallionella enrichment culture.</title>
        <authorList>
            <person name="Poehlein A."/>
            <person name="Muehling M."/>
            <person name="Daniel R."/>
        </authorList>
    </citation>
    <scope>NUCLEOTIDE SEQUENCE</scope>
</reference>
<evidence type="ECO:0008006" key="2">
    <source>
        <dbReference type="Google" id="ProtNLM"/>
    </source>
</evidence>
<gene>
    <name evidence="1" type="ORF">GALL_225300</name>
</gene>
<dbReference type="EMBL" id="MLJW01000166">
    <property type="protein sequence ID" value="OIQ95467.1"/>
    <property type="molecule type" value="Genomic_DNA"/>
</dbReference>
<organism evidence="1">
    <name type="scientific">mine drainage metagenome</name>
    <dbReference type="NCBI Taxonomy" id="410659"/>
    <lineage>
        <taxon>unclassified sequences</taxon>
        <taxon>metagenomes</taxon>
        <taxon>ecological metagenomes</taxon>
    </lineage>
</organism>
<sequence>MTPMIIRKAMLAACITLTSFAVAAQDRLPTISPADYNAEQAKAAEEFLAARKTPVFGPFEPLMYSPNLMNLARGMGDYLRYKPSIGNTLSELAILITAREWTQDYEWYVHYPIALKAGIKKELADRIALGQVPEGMSEDEALIYQFAWELNRNKRVSDEAYAKVETRFGKQGAVDLAGICGYYTFLAMELNMARYPIPGDGKLLPRLESAATTGKSK</sequence>
<dbReference type="InterPro" id="IPR029032">
    <property type="entry name" value="AhpD-like"/>
</dbReference>